<reference evidence="2 3" key="1">
    <citation type="submission" date="2024-05" db="EMBL/GenBank/DDBJ databases">
        <authorList>
            <person name="Wallberg A."/>
        </authorList>
    </citation>
    <scope>NUCLEOTIDE SEQUENCE [LARGE SCALE GENOMIC DNA]</scope>
</reference>
<comment type="caution">
    <text evidence="2">The sequence shown here is derived from an EMBL/GenBank/DDBJ whole genome shotgun (WGS) entry which is preliminary data.</text>
</comment>
<dbReference type="AlphaFoldDB" id="A0AAV2SLZ9"/>
<dbReference type="GO" id="GO:0005657">
    <property type="term" value="C:replication fork"/>
    <property type="evidence" value="ECO:0007669"/>
    <property type="project" value="TreeGrafter"/>
</dbReference>
<evidence type="ECO:0000313" key="2">
    <source>
        <dbReference type="EMBL" id="CAL4210877.1"/>
    </source>
</evidence>
<feature type="region of interest" description="Disordered" evidence="1">
    <location>
        <begin position="204"/>
        <end position="322"/>
    </location>
</feature>
<evidence type="ECO:0000313" key="3">
    <source>
        <dbReference type="Proteomes" id="UP001497623"/>
    </source>
</evidence>
<dbReference type="PANTHER" id="PTHR15949">
    <property type="entry name" value="TESTIS-EXPRESSED PROTEIN 264"/>
    <property type="match status" value="1"/>
</dbReference>
<feature type="compositionally biased region" description="Acidic residues" evidence="1">
    <location>
        <begin position="204"/>
        <end position="216"/>
    </location>
</feature>
<gene>
    <name evidence="2" type="ORF">MNOR_LOCUS38362</name>
</gene>
<dbReference type="Proteomes" id="UP001497623">
    <property type="component" value="Unassembled WGS sequence"/>
</dbReference>
<evidence type="ECO:0000256" key="1">
    <source>
        <dbReference type="SAM" id="MobiDB-lite"/>
    </source>
</evidence>
<feature type="compositionally biased region" description="Basic and acidic residues" evidence="1">
    <location>
        <begin position="375"/>
        <end position="392"/>
    </location>
</feature>
<feature type="non-terminal residue" evidence="2">
    <location>
        <position position="392"/>
    </location>
</feature>
<accession>A0AAV2SLZ9</accession>
<name>A0AAV2SLZ9_MEGNR</name>
<feature type="compositionally biased region" description="Low complexity" evidence="1">
    <location>
        <begin position="284"/>
        <end position="306"/>
    </location>
</feature>
<feature type="region of interest" description="Disordered" evidence="1">
    <location>
        <begin position="363"/>
        <end position="392"/>
    </location>
</feature>
<proteinExistence type="predicted"/>
<dbReference type="GO" id="GO:0000421">
    <property type="term" value="C:autophagosome membrane"/>
    <property type="evidence" value="ECO:0007669"/>
    <property type="project" value="TreeGrafter"/>
</dbReference>
<organism evidence="2 3">
    <name type="scientific">Meganyctiphanes norvegica</name>
    <name type="common">Northern krill</name>
    <name type="synonym">Thysanopoda norvegica</name>
    <dbReference type="NCBI Taxonomy" id="48144"/>
    <lineage>
        <taxon>Eukaryota</taxon>
        <taxon>Metazoa</taxon>
        <taxon>Ecdysozoa</taxon>
        <taxon>Arthropoda</taxon>
        <taxon>Crustacea</taxon>
        <taxon>Multicrustacea</taxon>
        <taxon>Malacostraca</taxon>
        <taxon>Eumalacostraca</taxon>
        <taxon>Eucarida</taxon>
        <taxon>Euphausiacea</taxon>
        <taxon>Euphausiidae</taxon>
        <taxon>Meganyctiphanes</taxon>
    </lineage>
</organism>
<feature type="compositionally biased region" description="Polar residues" evidence="1">
    <location>
        <begin position="231"/>
        <end position="244"/>
    </location>
</feature>
<sequence>MLIAYSSGLVFPRGLVHTPVSMYGFLVYAYCIYQGPDICSCDRFQHLGFAYCAIQCSYKHLDLTFGVIHTILWVSKTLPASWDESAKGQSQNFKTLFLFDVVTRETSANGFPKAQGQLNPVPAQPGAWLTFPYTSILLEREYVLSSILWAALKSLNTPPPVNGKENRQLCAHPFIEVYDNENSQILFVGPLERQDDFYVPEVQDDEEEMQDDDGDLATEASSRSRDESASFIRSGTGTETGTEYNDSECSESVADDSSSHQVVPPVEAPPVVEMPPPPPPPAPVTAAAAVAASAPSPQQAPASQTEDTAEAASRSGDSSSSSIIVANVQEVVEIIAGGADADADADDSDANTGSSFEEIDEATAASLPSMDIPQVDEKISTTITTKEDEGER</sequence>
<keyword evidence="3" id="KW-1185">Reference proteome</keyword>
<dbReference type="EMBL" id="CAXKWB010086220">
    <property type="protein sequence ID" value="CAL4210877.1"/>
    <property type="molecule type" value="Genomic_DNA"/>
</dbReference>
<dbReference type="GO" id="GO:0061709">
    <property type="term" value="P:reticulophagy"/>
    <property type="evidence" value="ECO:0007669"/>
    <property type="project" value="TreeGrafter"/>
</dbReference>
<dbReference type="GO" id="GO:0106300">
    <property type="term" value="P:protein-DNA covalent cross-linking repair"/>
    <property type="evidence" value="ECO:0007669"/>
    <property type="project" value="TreeGrafter"/>
</dbReference>
<dbReference type="PANTHER" id="PTHR15949:SF3">
    <property type="entry name" value="TESTIS-EXPRESSED PROTEIN 264"/>
    <property type="match status" value="1"/>
</dbReference>
<feature type="compositionally biased region" description="Pro residues" evidence="1">
    <location>
        <begin position="266"/>
        <end position="283"/>
    </location>
</feature>
<dbReference type="GO" id="GO:0005634">
    <property type="term" value="C:nucleus"/>
    <property type="evidence" value="ECO:0007669"/>
    <property type="project" value="TreeGrafter"/>
</dbReference>
<dbReference type="GO" id="GO:0005789">
    <property type="term" value="C:endoplasmic reticulum membrane"/>
    <property type="evidence" value="ECO:0007669"/>
    <property type="project" value="TreeGrafter"/>
</dbReference>
<protein>
    <submittedName>
        <fullName evidence="2">Uncharacterized protein</fullName>
    </submittedName>
</protein>
<feature type="compositionally biased region" description="Low complexity" evidence="1">
    <location>
        <begin position="313"/>
        <end position="322"/>
    </location>
</feature>